<comment type="caution">
    <text evidence="1">The sequence shown here is derived from an EMBL/GenBank/DDBJ whole genome shotgun (WGS) entry which is preliminary data.</text>
</comment>
<dbReference type="Proteomes" id="UP000298471">
    <property type="component" value="Unassembled WGS sequence"/>
</dbReference>
<evidence type="ECO:0000313" key="2">
    <source>
        <dbReference type="Proteomes" id="UP000298471"/>
    </source>
</evidence>
<evidence type="ECO:0008006" key="3">
    <source>
        <dbReference type="Google" id="ProtNLM"/>
    </source>
</evidence>
<evidence type="ECO:0000313" key="1">
    <source>
        <dbReference type="EMBL" id="TGE27989.1"/>
    </source>
</evidence>
<protein>
    <recommendedName>
        <fullName evidence="3">DUF748 domain-containing protein</fullName>
    </recommendedName>
</protein>
<dbReference type="EMBL" id="SRMB01000001">
    <property type="protein sequence ID" value="TGE27989.1"/>
    <property type="molecule type" value="Genomic_DNA"/>
</dbReference>
<accession>A0A4Z0QF86</accession>
<keyword evidence="2" id="KW-1185">Reference proteome</keyword>
<gene>
    <name evidence="1" type="ORF">E5K02_00560</name>
</gene>
<proteinExistence type="predicted"/>
<reference evidence="1 2" key="1">
    <citation type="submission" date="2019-04" db="EMBL/GenBank/DDBJ databases">
        <authorList>
            <person name="Feng G."/>
            <person name="Zhang J."/>
            <person name="Zhu H."/>
        </authorList>
    </citation>
    <scope>NUCLEOTIDE SEQUENCE [LARGE SCALE GENOMIC DNA]</scope>
    <source>
        <strain evidence="1 2">9PBR-1</strain>
    </source>
</reference>
<name>A0A4Z0QF86_9BACT</name>
<dbReference type="RefSeq" id="WP_167856224.1">
    <property type="nucleotide sequence ID" value="NZ_SRMB01000001.1"/>
</dbReference>
<sequence>MAGIVLLLLVALATASQLLDPWLRRTLEKQVAQKSQGRYQLRIGRLHTSLGSGTITLGDVRLRPAKAAALWQATPLPRLLADVQQIRIAGVGLWALLRGAEVPVGSVVVSGGRVRVLHWPRPRPDARPLHEQLPRRINGLRIGYVALQGVQLAYGALARPTASVRQVNFTAQDILLSRAGAADTQRLAYTAAFGGRVAGVIGTVAQHRFRIGNAQFSSQSQRLTLDSVRIRSLLGVQERGKTIRVEMLLPRLRLTGISSAELRRRQLRLDSVVLRRPWVAAALPTQPPPPIHEALAPYVPYLALAHVAVSGGTLHLTGIPPRPRIQDIHLRADNVLLTAAGARAPARIWYARAWALRTGRIQNNVSAPVYWLGIRSTELLTRTGLIRANDITLRPTMTPAALARLKGHQTPHITVRAPRVQVAGFDFAAFSQHNALLANSLELSGLRVLIAGDGRFPLNPNPSLVTQESLAKLPVRLNVRRVTLTKGYVATSYVGPKTGKSGNITFNRLRVSLRNVTNDPRLMTAATPLVAQASGWMQNSWYAQASFRIPLLDPRGSHSGQGSFGRGSITLLNSVTEPSRLVRFESGNVERATVQFRGNRQQISGTMRAEYSDLKMTLLSQQGGPDQKTLFTKLGSKLLNGVVIRDDNPRGLGGNKLKTGSMQSRRDLRVSVFSLWRQGLVSGLLNSIGAPKKVAQRISEAP</sequence>
<dbReference type="AlphaFoldDB" id="A0A4Z0QF86"/>
<organism evidence="1 2">
    <name type="scientific">Hymenobacter metallicola</name>
    <dbReference type="NCBI Taxonomy" id="2563114"/>
    <lineage>
        <taxon>Bacteria</taxon>
        <taxon>Pseudomonadati</taxon>
        <taxon>Bacteroidota</taxon>
        <taxon>Cytophagia</taxon>
        <taxon>Cytophagales</taxon>
        <taxon>Hymenobacteraceae</taxon>
        <taxon>Hymenobacter</taxon>
    </lineage>
</organism>